<sequence>MNIGISFFATSTAASNGISQGDGVSAKRPYNIVGQKDWLTNAKELVEENTAVEIKFGHYSIKNDNEKGYGWGLYQNGERTFYTQTGYIYFLIKEEAAKEGIEFNERKWADTMKMFSETDLKSNKVDFFKSLKEGKVIYFE</sequence>
<dbReference type="EMBL" id="MEUA01000017">
    <property type="protein sequence ID" value="OGC15744.1"/>
    <property type="molecule type" value="Genomic_DNA"/>
</dbReference>
<organism evidence="1 2">
    <name type="scientific">candidate division WOR-1 bacterium RIFOXYB2_FULL_36_35</name>
    <dbReference type="NCBI Taxonomy" id="1802578"/>
    <lineage>
        <taxon>Bacteria</taxon>
        <taxon>Bacillati</taxon>
        <taxon>Saganbacteria</taxon>
    </lineage>
</organism>
<comment type="caution">
    <text evidence="1">The sequence shown here is derived from an EMBL/GenBank/DDBJ whole genome shotgun (WGS) entry which is preliminary data.</text>
</comment>
<proteinExistence type="predicted"/>
<evidence type="ECO:0000313" key="2">
    <source>
        <dbReference type="Proteomes" id="UP000177905"/>
    </source>
</evidence>
<protein>
    <submittedName>
        <fullName evidence="1">Uncharacterized protein</fullName>
    </submittedName>
</protein>
<dbReference type="AlphaFoldDB" id="A0A1F4S5N7"/>
<accession>A0A1F4S5N7</accession>
<evidence type="ECO:0000313" key="1">
    <source>
        <dbReference type="EMBL" id="OGC15744.1"/>
    </source>
</evidence>
<dbReference type="Proteomes" id="UP000177905">
    <property type="component" value="Unassembled WGS sequence"/>
</dbReference>
<reference evidence="1 2" key="1">
    <citation type="journal article" date="2016" name="Nat. Commun.">
        <title>Thousands of microbial genomes shed light on interconnected biogeochemical processes in an aquifer system.</title>
        <authorList>
            <person name="Anantharaman K."/>
            <person name="Brown C.T."/>
            <person name="Hug L.A."/>
            <person name="Sharon I."/>
            <person name="Castelle C.J."/>
            <person name="Probst A.J."/>
            <person name="Thomas B.C."/>
            <person name="Singh A."/>
            <person name="Wilkins M.J."/>
            <person name="Karaoz U."/>
            <person name="Brodie E.L."/>
            <person name="Williams K.H."/>
            <person name="Hubbard S.S."/>
            <person name="Banfield J.F."/>
        </authorList>
    </citation>
    <scope>NUCLEOTIDE SEQUENCE [LARGE SCALE GENOMIC DNA]</scope>
</reference>
<name>A0A1F4S5N7_UNCSA</name>
<gene>
    <name evidence="1" type="ORF">A2290_05330</name>
</gene>